<dbReference type="GO" id="GO:0009073">
    <property type="term" value="P:aromatic amino acid family biosynthetic process"/>
    <property type="evidence" value="ECO:0007669"/>
    <property type="project" value="UniProtKB-KW"/>
</dbReference>
<dbReference type="Proteomes" id="UP000807850">
    <property type="component" value="Unassembled WGS sequence"/>
</dbReference>
<accession>A0A9D6L8K5</accession>
<dbReference type="InterPro" id="IPR031322">
    <property type="entry name" value="Shikimate/glucono_kinase"/>
</dbReference>
<keyword evidence="5 11" id="KW-0808">Transferase</keyword>
<keyword evidence="11" id="KW-0963">Cytoplasm</keyword>
<sequence>MSAASPSIDRPIALVGLMGAGKSAVARVLGERLGVVVADIDAFIEAEEDCPIAELFEREGEAYFRRREGEVLRQALEAGAQVIACGGGAVLDPAHRRLLRERCRVAWLEVTPAEALRRIGSVAGRPVLAGADPGARLAALLASRAPLYAEVADDRIATDGRDAEQVADAVLAAVGIAR</sequence>
<dbReference type="SUPFAM" id="SSF52540">
    <property type="entry name" value="P-loop containing nucleoside triphosphate hydrolases"/>
    <property type="match status" value="1"/>
</dbReference>
<dbReference type="InterPro" id="IPR027417">
    <property type="entry name" value="P-loop_NTPase"/>
</dbReference>
<comment type="catalytic activity">
    <reaction evidence="10 11">
        <text>shikimate + ATP = 3-phosphoshikimate + ADP + H(+)</text>
        <dbReference type="Rhea" id="RHEA:13121"/>
        <dbReference type="ChEBI" id="CHEBI:15378"/>
        <dbReference type="ChEBI" id="CHEBI:30616"/>
        <dbReference type="ChEBI" id="CHEBI:36208"/>
        <dbReference type="ChEBI" id="CHEBI:145989"/>
        <dbReference type="ChEBI" id="CHEBI:456216"/>
        <dbReference type="EC" id="2.7.1.71"/>
    </reaction>
</comment>
<dbReference type="CDD" id="cd00464">
    <property type="entry name" value="SK"/>
    <property type="match status" value="1"/>
</dbReference>
<evidence type="ECO:0000313" key="13">
    <source>
        <dbReference type="Proteomes" id="UP000807850"/>
    </source>
</evidence>
<dbReference type="GO" id="GO:0004765">
    <property type="term" value="F:shikimate kinase activity"/>
    <property type="evidence" value="ECO:0007669"/>
    <property type="project" value="UniProtKB-UniRule"/>
</dbReference>
<comment type="cofactor">
    <cofactor evidence="11">
        <name>Mg(2+)</name>
        <dbReference type="ChEBI" id="CHEBI:18420"/>
    </cofactor>
    <text evidence="11">Binds 1 Mg(2+) ion per subunit.</text>
</comment>
<evidence type="ECO:0000256" key="8">
    <source>
        <dbReference type="ARBA" id="ARBA00022840"/>
    </source>
</evidence>
<keyword evidence="6 11" id="KW-0547">Nucleotide-binding</keyword>
<comment type="pathway">
    <text evidence="1 11">Metabolic intermediate biosynthesis; chorismate biosynthesis; chorismate from D-erythrose 4-phosphate and phosphoenolpyruvate: step 5/7.</text>
</comment>
<dbReference type="PANTHER" id="PTHR21087:SF16">
    <property type="entry name" value="SHIKIMATE KINASE 1, CHLOROPLASTIC"/>
    <property type="match status" value="1"/>
</dbReference>
<reference evidence="12" key="1">
    <citation type="submission" date="2020-07" db="EMBL/GenBank/DDBJ databases">
        <title>Huge and variable diversity of episymbiotic CPR bacteria and DPANN archaea in groundwater ecosystems.</title>
        <authorList>
            <person name="He C.Y."/>
            <person name="Keren R."/>
            <person name="Whittaker M."/>
            <person name="Farag I.F."/>
            <person name="Doudna J."/>
            <person name="Cate J.H.D."/>
            <person name="Banfield J.F."/>
        </authorList>
    </citation>
    <scope>NUCLEOTIDE SEQUENCE</scope>
    <source>
        <strain evidence="12">NC_groundwater_928_Pr1_S-0.2um_72_17</strain>
    </source>
</reference>
<keyword evidence="11" id="KW-0460">Magnesium</keyword>
<keyword evidence="8 11" id="KW-0067">ATP-binding</keyword>
<feature type="binding site" evidence="11">
    <location>
        <position position="144"/>
    </location>
    <ligand>
        <name>substrate</name>
    </ligand>
</feature>
<proteinExistence type="inferred from homology"/>
<evidence type="ECO:0000256" key="5">
    <source>
        <dbReference type="ARBA" id="ARBA00022679"/>
    </source>
</evidence>
<keyword evidence="4 11" id="KW-0028">Amino-acid biosynthesis</keyword>
<organism evidence="12 13">
    <name type="scientific">Eiseniibacteriota bacterium</name>
    <dbReference type="NCBI Taxonomy" id="2212470"/>
    <lineage>
        <taxon>Bacteria</taxon>
        <taxon>Candidatus Eiseniibacteriota</taxon>
    </lineage>
</organism>
<dbReference type="GO" id="GO:0000287">
    <property type="term" value="F:magnesium ion binding"/>
    <property type="evidence" value="ECO:0007669"/>
    <property type="project" value="UniProtKB-UniRule"/>
</dbReference>
<dbReference type="GO" id="GO:0009423">
    <property type="term" value="P:chorismate biosynthetic process"/>
    <property type="evidence" value="ECO:0007669"/>
    <property type="project" value="UniProtKB-UniRule"/>
</dbReference>
<dbReference type="HAMAP" id="MF_00109">
    <property type="entry name" value="Shikimate_kinase"/>
    <property type="match status" value="1"/>
</dbReference>
<evidence type="ECO:0000256" key="10">
    <source>
        <dbReference type="ARBA" id="ARBA00048567"/>
    </source>
</evidence>
<dbReference type="Gene3D" id="3.40.50.300">
    <property type="entry name" value="P-loop containing nucleotide triphosphate hydrolases"/>
    <property type="match status" value="1"/>
</dbReference>
<dbReference type="PROSITE" id="PS01128">
    <property type="entry name" value="SHIKIMATE_KINASE"/>
    <property type="match status" value="1"/>
</dbReference>
<feature type="binding site" evidence="11">
    <location>
        <position position="161"/>
    </location>
    <ligand>
        <name>ATP</name>
        <dbReference type="ChEBI" id="CHEBI:30616"/>
    </ligand>
</feature>
<keyword evidence="9 11" id="KW-0057">Aromatic amino acid biosynthesis</keyword>
<evidence type="ECO:0000256" key="3">
    <source>
        <dbReference type="ARBA" id="ARBA00012154"/>
    </source>
</evidence>
<evidence type="ECO:0000256" key="6">
    <source>
        <dbReference type="ARBA" id="ARBA00022741"/>
    </source>
</evidence>
<keyword evidence="11" id="KW-0479">Metal-binding</keyword>
<evidence type="ECO:0000256" key="4">
    <source>
        <dbReference type="ARBA" id="ARBA00022605"/>
    </source>
</evidence>
<dbReference type="EC" id="2.7.1.71" evidence="3 11"/>
<keyword evidence="7 11" id="KW-0418">Kinase</keyword>
<dbReference type="PANTHER" id="PTHR21087">
    <property type="entry name" value="SHIKIMATE KINASE"/>
    <property type="match status" value="1"/>
</dbReference>
<evidence type="ECO:0000256" key="9">
    <source>
        <dbReference type="ARBA" id="ARBA00023141"/>
    </source>
</evidence>
<comment type="caution">
    <text evidence="12">The sequence shown here is derived from an EMBL/GenBank/DDBJ whole genome shotgun (WGS) entry which is preliminary data.</text>
</comment>
<comment type="similarity">
    <text evidence="2 11">Belongs to the shikimate kinase family.</text>
</comment>
<dbReference type="InterPro" id="IPR000623">
    <property type="entry name" value="Shikimate_kinase/TSH1"/>
</dbReference>
<dbReference type="AlphaFoldDB" id="A0A9D6L8K5"/>
<feature type="binding site" evidence="11">
    <location>
        <position position="23"/>
    </location>
    <ligand>
        <name>Mg(2+)</name>
        <dbReference type="ChEBI" id="CHEBI:18420"/>
    </ligand>
</feature>
<dbReference type="GO" id="GO:0005829">
    <property type="term" value="C:cytosol"/>
    <property type="evidence" value="ECO:0007669"/>
    <property type="project" value="TreeGrafter"/>
</dbReference>
<comment type="subunit">
    <text evidence="11">Monomer.</text>
</comment>
<feature type="binding site" evidence="11">
    <location>
        <position position="65"/>
    </location>
    <ligand>
        <name>substrate</name>
    </ligand>
</feature>
<feature type="binding site" evidence="11">
    <location>
        <position position="41"/>
    </location>
    <ligand>
        <name>substrate</name>
    </ligand>
</feature>
<dbReference type="Pfam" id="PF01202">
    <property type="entry name" value="SKI"/>
    <property type="match status" value="1"/>
</dbReference>
<evidence type="ECO:0000256" key="1">
    <source>
        <dbReference type="ARBA" id="ARBA00004842"/>
    </source>
</evidence>
<dbReference type="PRINTS" id="PR01100">
    <property type="entry name" value="SHIKIMTKNASE"/>
</dbReference>
<protein>
    <recommendedName>
        <fullName evidence="3 11">Shikimate kinase</fullName>
        <shortName evidence="11">SK</shortName>
        <ecNumber evidence="3 11">2.7.1.71</ecNumber>
    </recommendedName>
</protein>
<evidence type="ECO:0000256" key="7">
    <source>
        <dbReference type="ARBA" id="ARBA00022777"/>
    </source>
</evidence>
<gene>
    <name evidence="11" type="primary">aroK</name>
    <name evidence="12" type="ORF">HY076_05155</name>
</gene>
<evidence type="ECO:0000256" key="2">
    <source>
        <dbReference type="ARBA" id="ARBA00006997"/>
    </source>
</evidence>
<comment type="function">
    <text evidence="11">Catalyzes the specific phosphorylation of the 3-hydroxyl group of shikimic acid using ATP as a cosubstrate.</text>
</comment>
<dbReference type="InterPro" id="IPR023000">
    <property type="entry name" value="Shikimate_kinase_CS"/>
</dbReference>
<comment type="subcellular location">
    <subcellularLocation>
        <location evidence="11">Cytoplasm</location>
    </subcellularLocation>
</comment>
<feature type="binding site" evidence="11">
    <location>
        <begin position="19"/>
        <end position="24"/>
    </location>
    <ligand>
        <name>ATP</name>
        <dbReference type="ChEBI" id="CHEBI:30616"/>
    </ligand>
</feature>
<feature type="binding site" evidence="11">
    <location>
        <position position="125"/>
    </location>
    <ligand>
        <name>ATP</name>
        <dbReference type="ChEBI" id="CHEBI:30616"/>
    </ligand>
</feature>
<feature type="binding site" evidence="11">
    <location>
        <position position="87"/>
    </location>
    <ligand>
        <name>substrate</name>
    </ligand>
</feature>
<dbReference type="EMBL" id="JACQAY010000158">
    <property type="protein sequence ID" value="MBI3539640.1"/>
    <property type="molecule type" value="Genomic_DNA"/>
</dbReference>
<evidence type="ECO:0000313" key="12">
    <source>
        <dbReference type="EMBL" id="MBI3539640.1"/>
    </source>
</evidence>
<name>A0A9D6L8K5_UNCEI</name>
<dbReference type="GO" id="GO:0005524">
    <property type="term" value="F:ATP binding"/>
    <property type="evidence" value="ECO:0007669"/>
    <property type="project" value="UniProtKB-UniRule"/>
</dbReference>
<evidence type="ECO:0000256" key="11">
    <source>
        <dbReference type="HAMAP-Rule" id="MF_00109"/>
    </source>
</evidence>
<dbReference type="GO" id="GO:0008652">
    <property type="term" value="P:amino acid biosynthetic process"/>
    <property type="evidence" value="ECO:0007669"/>
    <property type="project" value="UniProtKB-KW"/>
</dbReference>